<dbReference type="GO" id="GO:0005737">
    <property type="term" value="C:cytoplasm"/>
    <property type="evidence" value="ECO:0007669"/>
    <property type="project" value="UniProtKB-SubCell"/>
</dbReference>
<dbReference type="InterPro" id="IPR027417">
    <property type="entry name" value="P-loop_NTPase"/>
</dbReference>
<evidence type="ECO:0000256" key="5">
    <source>
        <dbReference type="ARBA" id="ARBA00022840"/>
    </source>
</evidence>
<dbReference type="CDD" id="cd02020">
    <property type="entry name" value="CMPK"/>
    <property type="match status" value="1"/>
</dbReference>
<evidence type="ECO:0000256" key="3">
    <source>
        <dbReference type="ARBA" id="ARBA00022741"/>
    </source>
</evidence>
<keyword evidence="2 8" id="KW-0808">Transferase</keyword>
<dbReference type="Proteomes" id="UP000271573">
    <property type="component" value="Chromosome"/>
</dbReference>
<evidence type="ECO:0000256" key="2">
    <source>
        <dbReference type="ARBA" id="ARBA00022679"/>
    </source>
</evidence>
<dbReference type="Pfam" id="PF02224">
    <property type="entry name" value="Cytidylate_kin"/>
    <property type="match status" value="1"/>
</dbReference>
<organism evidence="10 11">
    <name type="scientific">Nocardioides baekrokdamisoli</name>
    <dbReference type="NCBI Taxonomy" id="1804624"/>
    <lineage>
        <taxon>Bacteria</taxon>
        <taxon>Bacillati</taxon>
        <taxon>Actinomycetota</taxon>
        <taxon>Actinomycetes</taxon>
        <taxon>Propionibacteriales</taxon>
        <taxon>Nocardioidaceae</taxon>
        <taxon>Nocardioides</taxon>
    </lineage>
</organism>
<evidence type="ECO:0000313" key="11">
    <source>
        <dbReference type="Proteomes" id="UP000271573"/>
    </source>
</evidence>
<gene>
    <name evidence="8 10" type="primary">cmk</name>
    <name evidence="10" type="ORF">Back2_03290</name>
</gene>
<protein>
    <recommendedName>
        <fullName evidence="8">Cytidylate kinase</fullName>
        <shortName evidence="8">CK</shortName>
        <ecNumber evidence="8">2.7.4.25</ecNumber>
    </recommendedName>
    <alternativeName>
        <fullName evidence="8">Cytidine monophosphate kinase</fullName>
        <shortName evidence="8">CMP kinase</shortName>
    </alternativeName>
</protein>
<keyword evidence="11" id="KW-1185">Reference proteome</keyword>
<dbReference type="KEGG" id="nbe:Back2_03290"/>
<proteinExistence type="inferred from homology"/>
<feature type="domain" description="Cytidylate kinase" evidence="9">
    <location>
        <begin position="2"/>
        <end position="212"/>
    </location>
</feature>
<feature type="binding site" evidence="8">
    <location>
        <begin position="6"/>
        <end position="14"/>
    </location>
    <ligand>
        <name>ATP</name>
        <dbReference type="ChEBI" id="CHEBI:30616"/>
    </ligand>
</feature>
<comment type="similarity">
    <text evidence="1 8">Belongs to the cytidylate kinase family. Type 1 subfamily.</text>
</comment>
<evidence type="ECO:0000256" key="1">
    <source>
        <dbReference type="ARBA" id="ARBA00009427"/>
    </source>
</evidence>
<name>A0A3G9ICF0_9ACTN</name>
<evidence type="ECO:0000256" key="6">
    <source>
        <dbReference type="ARBA" id="ARBA00047615"/>
    </source>
</evidence>
<evidence type="ECO:0000313" key="10">
    <source>
        <dbReference type="EMBL" id="BBH16042.1"/>
    </source>
</evidence>
<evidence type="ECO:0000259" key="9">
    <source>
        <dbReference type="Pfam" id="PF02224"/>
    </source>
</evidence>
<dbReference type="InterPro" id="IPR011994">
    <property type="entry name" value="Cytidylate_kinase_dom"/>
</dbReference>
<dbReference type="GO" id="GO:0036431">
    <property type="term" value="F:dCMP kinase activity"/>
    <property type="evidence" value="ECO:0007669"/>
    <property type="project" value="InterPro"/>
</dbReference>
<evidence type="ECO:0000256" key="8">
    <source>
        <dbReference type="HAMAP-Rule" id="MF_00238"/>
    </source>
</evidence>
<keyword evidence="8" id="KW-0963">Cytoplasm</keyword>
<dbReference type="SUPFAM" id="SSF52540">
    <property type="entry name" value="P-loop containing nucleoside triphosphate hydrolases"/>
    <property type="match status" value="1"/>
</dbReference>
<evidence type="ECO:0000256" key="7">
    <source>
        <dbReference type="ARBA" id="ARBA00048478"/>
    </source>
</evidence>
<keyword evidence="4 8" id="KW-0418">Kinase</keyword>
<dbReference type="GO" id="GO:0036430">
    <property type="term" value="F:CMP kinase activity"/>
    <property type="evidence" value="ECO:0007669"/>
    <property type="project" value="RHEA"/>
</dbReference>
<keyword evidence="3 8" id="KW-0547">Nucleotide-binding</keyword>
<sequence>MIAVDGTSGSGKSSTSRRVADALGLAYLDTGSMYRAETWWMLSHGVDTSSEAAVAEKASLSRIEVGTDPLTPWILLDGDDVSEPIRTDEVNAHVSLVARVPAVRTRMVQMQREAIIGAPRGIVVEGRDIGSVVWPAADLKLYLTADPAARAARRTLEEGSADVAATEASLAARDAIDSTRATAPLVQADGAVTIDSTFLTLDAVVAQVLDLVAGLRR</sequence>
<dbReference type="EC" id="2.7.4.25" evidence="8"/>
<reference evidence="10 11" key="1">
    <citation type="submission" date="2018-11" db="EMBL/GenBank/DDBJ databases">
        <title>Complete genome sequence of Nocardioides baekrokdamisoli strain KCTC 39748.</title>
        <authorList>
            <person name="Kang S.W."/>
            <person name="Lee K.C."/>
            <person name="Kim K.K."/>
            <person name="Kim J.S."/>
            <person name="Kim D.S."/>
            <person name="Ko S.H."/>
            <person name="Yang S.H."/>
            <person name="Shin Y.K."/>
            <person name="Lee J.S."/>
        </authorList>
    </citation>
    <scope>NUCLEOTIDE SEQUENCE [LARGE SCALE GENOMIC DNA]</scope>
    <source>
        <strain evidence="10 11">KCTC 39748</strain>
    </source>
</reference>
<dbReference type="AlphaFoldDB" id="A0A3G9ICF0"/>
<comment type="subcellular location">
    <subcellularLocation>
        <location evidence="8">Cytoplasm</location>
    </subcellularLocation>
</comment>
<evidence type="ECO:0000256" key="4">
    <source>
        <dbReference type="ARBA" id="ARBA00022777"/>
    </source>
</evidence>
<keyword evidence="5 8" id="KW-0067">ATP-binding</keyword>
<dbReference type="EMBL" id="AP019307">
    <property type="protein sequence ID" value="BBH16042.1"/>
    <property type="molecule type" value="Genomic_DNA"/>
</dbReference>
<dbReference type="GO" id="GO:0006220">
    <property type="term" value="P:pyrimidine nucleotide metabolic process"/>
    <property type="evidence" value="ECO:0007669"/>
    <property type="project" value="UniProtKB-UniRule"/>
</dbReference>
<dbReference type="Gene3D" id="3.40.50.300">
    <property type="entry name" value="P-loop containing nucleotide triphosphate hydrolases"/>
    <property type="match status" value="1"/>
</dbReference>
<dbReference type="InterPro" id="IPR003136">
    <property type="entry name" value="Cytidylate_kin"/>
</dbReference>
<dbReference type="HAMAP" id="MF_00238">
    <property type="entry name" value="Cytidyl_kinase_type1"/>
    <property type="match status" value="1"/>
</dbReference>
<comment type="catalytic activity">
    <reaction evidence="7 8">
        <text>CMP + ATP = CDP + ADP</text>
        <dbReference type="Rhea" id="RHEA:11600"/>
        <dbReference type="ChEBI" id="CHEBI:30616"/>
        <dbReference type="ChEBI" id="CHEBI:58069"/>
        <dbReference type="ChEBI" id="CHEBI:60377"/>
        <dbReference type="ChEBI" id="CHEBI:456216"/>
        <dbReference type="EC" id="2.7.4.25"/>
    </reaction>
</comment>
<accession>A0A3G9ICF0</accession>
<comment type="catalytic activity">
    <reaction evidence="6 8">
        <text>dCMP + ATP = dCDP + ADP</text>
        <dbReference type="Rhea" id="RHEA:25094"/>
        <dbReference type="ChEBI" id="CHEBI:30616"/>
        <dbReference type="ChEBI" id="CHEBI:57566"/>
        <dbReference type="ChEBI" id="CHEBI:58593"/>
        <dbReference type="ChEBI" id="CHEBI:456216"/>
        <dbReference type="EC" id="2.7.4.25"/>
    </reaction>
</comment>
<dbReference type="GO" id="GO:0005524">
    <property type="term" value="F:ATP binding"/>
    <property type="evidence" value="ECO:0007669"/>
    <property type="project" value="UniProtKB-UniRule"/>
</dbReference>
<dbReference type="NCBIfam" id="TIGR00017">
    <property type="entry name" value="cmk"/>
    <property type="match status" value="1"/>
</dbReference>